<proteinExistence type="predicted"/>
<accession>A0A6I6GPC4</accession>
<dbReference type="AlphaFoldDB" id="A0A6I6GPC4"/>
<dbReference type="Proteomes" id="UP000426027">
    <property type="component" value="Chromosome"/>
</dbReference>
<sequence length="66" mass="7250">MKTVTAKSGILLTIMLVVALITYGMLSNRSGAQSEDCSTNDQQTSGQVQGKVNLKSMKRHLLDFYK</sequence>
<dbReference type="KEGG" id="fls:GLV81_16575"/>
<protein>
    <submittedName>
        <fullName evidence="1">Uncharacterized protein</fullName>
    </submittedName>
</protein>
<dbReference type="EMBL" id="CP046566">
    <property type="protein sequence ID" value="QGW29508.1"/>
    <property type="molecule type" value="Genomic_DNA"/>
</dbReference>
<dbReference type="RefSeq" id="WP_157479860.1">
    <property type="nucleotide sequence ID" value="NZ_CP046566.1"/>
</dbReference>
<organism evidence="1 2">
    <name type="scientific">Phnomibacter ginsenosidimutans</name>
    <dbReference type="NCBI Taxonomy" id="2676868"/>
    <lineage>
        <taxon>Bacteria</taxon>
        <taxon>Pseudomonadati</taxon>
        <taxon>Bacteroidota</taxon>
        <taxon>Chitinophagia</taxon>
        <taxon>Chitinophagales</taxon>
        <taxon>Chitinophagaceae</taxon>
        <taxon>Phnomibacter</taxon>
    </lineage>
</organism>
<evidence type="ECO:0000313" key="2">
    <source>
        <dbReference type="Proteomes" id="UP000426027"/>
    </source>
</evidence>
<keyword evidence="2" id="KW-1185">Reference proteome</keyword>
<evidence type="ECO:0000313" key="1">
    <source>
        <dbReference type="EMBL" id="QGW29508.1"/>
    </source>
</evidence>
<gene>
    <name evidence="1" type="ORF">GLV81_16575</name>
</gene>
<reference evidence="1 2" key="1">
    <citation type="submission" date="2019-11" db="EMBL/GenBank/DDBJ databases">
        <authorList>
            <person name="Im W.T."/>
        </authorList>
    </citation>
    <scope>NUCLEOTIDE SEQUENCE [LARGE SCALE GENOMIC DNA]</scope>
    <source>
        <strain evidence="1 2">SB-02</strain>
    </source>
</reference>
<name>A0A6I6GPC4_9BACT</name>